<dbReference type="PROSITE" id="PS51375">
    <property type="entry name" value="PPR"/>
    <property type="match status" value="1"/>
</dbReference>
<dbReference type="InterPro" id="IPR046848">
    <property type="entry name" value="E_motif"/>
</dbReference>
<protein>
    <submittedName>
        <fullName evidence="4">Pentatricopeptide repeat-containing protein</fullName>
    </submittedName>
</protein>
<dbReference type="Proteomes" id="UP000241394">
    <property type="component" value="Chromosome LG18"/>
</dbReference>
<feature type="repeat" description="PPR" evidence="3">
    <location>
        <begin position="76"/>
        <end position="110"/>
    </location>
</feature>
<dbReference type="OMA" id="REQPNEL"/>
<dbReference type="InterPro" id="IPR046960">
    <property type="entry name" value="PPR_At4g14850-like_plant"/>
</dbReference>
<dbReference type="Pfam" id="PF13041">
    <property type="entry name" value="PPR_2"/>
    <property type="match status" value="1"/>
</dbReference>
<keyword evidence="2" id="KW-0677">Repeat</keyword>
<sequence length="280" mass="31158">MQNGYVKPDSCTLVNVLSACARIGVLSQGKWVHAYVKKNRIDDANGFLATALVDMYSKCGCIEKALEVFQNAFRKDVSTWNSMILGLSIHGFGKHALEIFSEMLTEGVEPNEITFINVLSACSHAGLLKEGREVFDLMIRVHRIQPSVKHYGCMVDLLGCFGLLEEAEELVKSMLVKESPVVWESLLGACRNHGNYSMAERIAGKLLELAPEESSGYVQLSNIHAYMGRWNNVNEVRRKMKMQGVSKQPGCSMIEVDGIVHEFFSRGNSAFLNSVSEWEG</sequence>
<dbReference type="InParanoid" id="A0A2R6QAD1"/>
<dbReference type="Gene3D" id="1.25.40.10">
    <property type="entry name" value="Tetratricopeptide repeat domain"/>
    <property type="match status" value="2"/>
</dbReference>
<dbReference type="Gramene" id="PSS04859">
    <property type="protein sequence ID" value="PSS04859"/>
    <property type="gene ID" value="CEY00_Acc20718"/>
</dbReference>
<dbReference type="GO" id="GO:0009451">
    <property type="term" value="P:RNA modification"/>
    <property type="evidence" value="ECO:0007669"/>
    <property type="project" value="InterPro"/>
</dbReference>
<name>A0A2R6QAD1_ACTCC</name>
<organism evidence="4 5">
    <name type="scientific">Actinidia chinensis var. chinensis</name>
    <name type="common">Chinese soft-hair kiwi</name>
    <dbReference type="NCBI Taxonomy" id="1590841"/>
    <lineage>
        <taxon>Eukaryota</taxon>
        <taxon>Viridiplantae</taxon>
        <taxon>Streptophyta</taxon>
        <taxon>Embryophyta</taxon>
        <taxon>Tracheophyta</taxon>
        <taxon>Spermatophyta</taxon>
        <taxon>Magnoliopsida</taxon>
        <taxon>eudicotyledons</taxon>
        <taxon>Gunneridae</taxon>
        <taxon>Pentapetalae</taxon>
        <taxon>asterids</taxon>
        <taxon>Ericales</taxon>
        <taxon>Actinidiaceae</taxon>
        <taxon>Actinidia</taxon>
    </lineage>
</organism>
<comment type="similarity">
    <text evidence="1">Belongs to the PPR family. PCMP-H subfamily.</text>
</comment>
<dbReference type="EMBL" id="NKQK01000018">
    <property type="protein sequence ID" value="PSS04859.1"/>
    <property type="molecule type" value="Genomic_DNA"/>
</dbReference>
<dbReference type="Pfam" id="PF20431">
    <property type="entry name" value="E_motif"/>
    <property type="match status" value="1"/>
</dbReference>
<dbReference type="InterPro" id="IPR002885">
    <property type="entry name" value="PPR_rpt"/>
</dbReference>
<accession>A0A2R6QAD1</accession>
<gene>
    <name evidence="4" type="ORF">CEY00_Acc20718</name>
</gene>
<dbReference type="GO" id="GO:0003729">
    <property type="term" value="F:mRNA binding"/>
    <property type="evidence" value="ECO:0007669"/>
    <property type="project" value="UniProtKB-ARBA"/>
</dbReference>
<dbReference type="OrthoDB" id="185373at2759"/>
<dbReference type="SUPFAM" id="SSF48452">
    <property type="entry name" value="TPR-like"/>
    <property type="match status" value="1"/>
</dbReference>
<dbReference type="PANTHER" id="PTHR47926:SF436">
    <property type="entry name" value="PENTATRICOPEPTIDE REPEAT-CONTAINING PROTEIN ELI1, CHLOROPLASTIC-LIKE ISOFORM X2"/>
    <property type="match status" value="1"/>
</dbReference>
<dbReference type="NCBIfam" id="TIGR00756">
    <property type="entry name" value="PPR"/>
    <property type="match status" value="2"/>
</dbReference>
<comment type="caution">
    <text evidence="4">The sequence shown here is derived from an EMBL/GenBank/DDBJ whole genome shotgun (WGS) entry which is preliminary data.</text>
</comment>
<dbReference type="STRING" id="1590841.A0A2R6QAD1"/>
<dbReference type="PANTHER" id="PTHR47926">
    <property type="entry name" value="PENTATRICOPEPTIDE REPEAT-CONTAINING PROTEIN"/>
    <property type="match status" value="1"/>
</dbReference>
<evidence type="ECO:0000256" key="1">
    <source>
        <dbReference type="ARBA" id="ARBA00006643"/>
    </source>
</evidence>
<dbReference type="Pfam" id="PF01535">
    <property type="entry name" value="PPR"/>
    <property type="match status" value="2"/>
</dbReference>
<keyword evidence="5" id="KW-1185">Reference proteome</keyword>
<dbReference type="AlphaFoldDB" id="A0A2R6QAD1"/>
<dbReference type="FunFam" id="1.25.40.10:FF:000690">
    <property type="entry name" value="Pentatricopeptide repeat-containing protein"/>
    <property type="match status" value="1"/>
</dbReference>
<reference evidence="5" key="2">
    <citation type="journal article" date="2018" name="BMC Genomics">
        <title>A manually annotated Actinidia chinensis var. chinensis (kiwifruit) genome highlights the challenges associated with draft genomes and gene prediction in plants.</title>
        <authorList>
            <person name="Pilkington S.M."/>
            <person name="Crowhurst R."/>
            <person name="Hilario E."/>
            <person name="Nardozza S."/>
            <person name="Fraser L."/>
            <person name="Peng Y."/>
            <person name="Gunaseelan K."/>
            <person name="Simpson R."/>
            <person name="Tahir J."/>
            <person name="Deroles S.C."/>
            <person name="Templeton K."/>
            <person name="Luo Z."/>
            <person name="Davy M."/>
            <person name="Cheng C."/>
            <person name="McNeilage M."/>
            <person name="Scaglione D."/>
            <person name="Liu Y."/>
            <person name="Zhang Q."/>
            <person name="Datson P."/>
            <person name="De Silva N."/>
            <person name="Gardiner S.E."/>
            <person name="Bassett H."/>
            <person name="Chagne D."/>
            <person name="McCallum J."/>
            <person name="Dzierzon H."/>
            <person name="Deng C."/>
            <person name="Wang Y.Y."/>
            <person name="Barron L."/>
            <person name="Manako K."/>
            <person name="Bowen J."/>
            <person name="Foster T.M."/>
            <person name="Erridge Z.A."/>
            <person name="Tiffin H."/>
            <person name="Waite C.N."/>
            <person name="Davies K.M."/>
            <person name="Grierson E.P."/>
            <person name="Laing W.A."/>
            <person name="Kirk R."/>
            <person name="Chen X."/>
            <person name="Wood M."/>
            <person name="Montefiori M."/>
            <person name="Brummell D.A."/>
            <person name="Schwinn K.E."/>
            <person name="Catanach A."/>
            <person name="Fullerton C."/>
            <person name="Li D."/>
            <person name="Meiyalaghan S."/>
            <person name="Nieuwenhuizen N."/>
            <person name="Read N."/>
            <person name="Prakash R."/>
            <person name="Hunter D."/>
            <person name="Zhang H."/>
            <person name="McKenzie M."/>
            <person name="Knabel M."/>
            <person name="Harris A."/>
            <person name="Allan A.C."/>
            <person name="Gleave A."/>
            <person name="Chen A."/>
            <person name="Janssen B.J."/>
            <person name="Plunkett B."/>
            <person name="Ampomah-Dwamena C."/>
            <person name="Voogd C."/>
            <person name="Leif D."/>
            <person name="Lafferty D."/>
            <person name="Souleyre E.J.F."/>
            <person name="Varkonyi-Gasic E."/>
            <person name="Gambi F."/>
            <person name="Hanley J."/>
            <person name="Yao J.L."/>
            <person name="Cheung J."/>
            <person name="David K.M."/>
            <person name="Warren B."/>
            <person name="Marsh K."/>
            <person name="Snowden K.C."/>
            <person name="Lin-Wang K."/>
            <person name="Brian L."/>
            <person name="Martinez-Sanchez M."/>
            <person name="Wang M."/>
            <person name="Ileperuma N."/>
            <person name="Macnee N."/>
            <person name="Campin R."/>
            <person name="McAtee P."/>
            <person name="Drummond R.S.M."/>
            <person name="Espley R.V."/>
            <person name="Ireland H.S."/>
            <person name="Wu R."/>
            <person name="Atkinson R.G."/>
            <person name="Karunairetnam S."/>
            <person name="Bulley S."/>
            <person name="Chunkath S."/>
            <person name="Hanley Z."/>
            <person name="Storey R."/>
            <person name="Thrimawithana A.H."/>
            <person name="Thomson S."/>
            <person name="David C."/>
            <person name="Testolin R."/>
            <person name="Huang H."/>
            <person name="Hellens R.P."/>
            <person name="Schaffer R.J."/>
        </authorList>
    </citation>
    <scope>NUCLEOTIDE SEQUENCE [LARGE SCALE GENOMIC DNA]</scope>
    <source>
        <strain evidence="5">cv. Red5</strain>
    </source>
</reference>
<evidence type="ECO:0000313" key="5">
    <source>
        <dbReference type="Proteomes" id="UP000241394"/>
    </source>
</evidence>
<dbReference type="InterPro" id="IPR011990">
    <property type="entry name" value="TPR-like_helical_dom_sf"/>
</dbReference>
<evidence type="ECO:0000313" key="4">
    <source>
        <dbReference type="EMBL" id="PSS04859.1"/>
    </source>
</evidence>
<proteinExistence type="inferred from homology"/>
<evidence type="ECO:0000256" key="3">
    <source>
        <dbReference type="PROSITE-ProRule" id="PRU00708"/>
    </source>
</evidence>
<evidence type="ECO:0000256" key="2">
    <source>
        <dbReference type="ARBA" id="ARBA00022737"/>
    </source>
</evidence>
<dbReference type="PROSITE" id="PS51257">
    <property type="entry name" value="PROKAR_LIPOPROTEIN"/>
    <property type="match status" value="1"/>
</dbReference>
<dbReference type="FunCoup" id="A0A2R6QAD1">
    <property type="interactions" value="1"/>
</dbReference>
<reference evidence="4 5" key="1">
    <citation type="submission" date="2017-07" db="EMBL/GenBank/DDBJ databases">
        <title>An improved, manually edited Actinidia chinensis var. chinensis (kiwifruit) genome highlights the challenges associated with draft genomes and gene prediction in plants.</title>
        <authorList>
            <person name="Pilkington S."/>
            <person name="Crowhurst R."/>
            <person name="Hilario E."/>
            <person name="Nardozza S."/>
            <person name="Fraser L."/>
            <person name="Peng Y."/>
            <person name="Gunaseelan K."/>
            <person name="Simpson R."/>
            <person name="Tahir J."/>
            <person name="Deroles S."/>
            <person name="Templeton K."/>
            <person name="Luo Z."/>
            <person name="Davy M."/>
            <person name="Cheng C."/>
            <person name="Mcneilage M."/>
            <person name="Scaglione D."/>
            <person name="Liu Y."/>
            <person name="Zhang Q."/>
            <person name="Datson P."/>
            <person name="De Silva N."/>
            <person name="Gardiner S."/>
            <person name="Bassett H."/>
            <person name="Chagne D."/>
            <person name="Mccallum J."/>
            <person name="Dzierzon H."/>
            <person name="Deng C."/>
            <person name="Wang Y.-Y."/>
            <person name="Barron N."/>
            <person name="Manako K."/>
            <person name="Bowen J."/>
            <person name="Foster T."/>
            <person name="Erridge Z."/>
            <person name="Tiffin H."/>
            <person name="Waite C."/>
            <person name="Davies K."/>
            <person name="Grierson E."/>
            <person name="Laing W."/>
            <person name="Kirk R."/>
            <person name="Chen X."/>
            <person name="Wood M."/>
            <person name="Montefiori M."/>
            <person name="Brummell D."/>
            <person name="Schwinn K."/>
            <person name="Catanach A."/>
            <person name="Fullerton C."/>
            <person name="Li D."/>
            <person name="Meiyalaghan S."/>
            <person name="Nieuwenhuizen N."/>
            <person name="Read N."/>
            <person name="Prakash R."/>
            <person name="Hunter D."/>
            <person name="Zhang H."/>
            <person name="Mckenzie M."/>
            <person name="Knabel M."/>
            <person name="Harris A."/>
            <person name="Allan A."/>
            <person name="Chen A."/>
            <person name="Janssen B."/>
            <person name="Plunkett B."/>
            <person name="Dwamena C."/>
            <person name="Voogd C."/>
            <person name="Leif D."/>
            <person name="Lafferty D."/>
            <person name="Souleyre E."/>
            <person name="Varkonyi-Gasic E."/>
            <person name="Gambi F."/>
            <person name="Hanley J."/>
            <person name="Yao J.-L."/>
            <person name="Cheung J."/>
            <person name="David K."/>
            <person name="Warren B."/>
            <person name="Marsh K."/>
            <person name="Snowden K."/>
            <person name="Lin-Wang K."/>
            <person name="Brian L."/>
            <person name="Martinez-Sanchez M."/>
            <person name="Wang M."/>
            <person name="Ileperuma N."/>
            <person name="Macnee N."/>
            <person name="Campin R."/>
            <person name="Mcatee P."/>
            <person name="Drummond R."/>
            <person name="Espley R."/>
            <person name="Ireland H."/>
            <person name="Wu R."/>
            <person name="Atkinson R."/>
            <person name="Karunairetnam S."/>
            <person name="Bulley S."/>
            <person name="Chunkath S."/>
            <person name="Hanley Z."/>
            <person name="Storey R."/>
            <person name="Thrimawithana A."/>
            <person name="Thomson S."/>
            <person name="David C."/>
            <person name="Testolin R."/>
        </authorList>
    </citation>
    <scope>NUCLEOTIDE SEQUENCE [LARGE SCALE GENOMIC DNA]</scope>
    <source>
        <strain evidence="5">cv. Red5</strain>
        <tissue evidence="4">Young leaf</tissue>
    </source>
</reference>